<sequence>MNKSLLFQCFLFSHFRFILILRYLLYIDRQCIVRFILYCFLSIQTYQFICNLFYSFFPLSQEQSLCQIFLFLFFFNQLIIYLFIFFPSYYLIFHFPLQIVFSLINFKIIQFFSSACMFDCLLAQDILTIVCQQLHIQTVFIMYTPLRLLFYNIFSITRLFFFSYLAYPFNYCIIIVIYFQILTIQIKTFQLIFRQNHILHRIDQSKNCKSLILQFDFIFLVIFTIIISCFSLQLKNLHRLIAILKKIKLRIFIIAKDT</sequence>
<accession>W7XDG8</accession>
<keyword evidence="3" id="KW-1185">Reference proteome</keyword>
<feature type="transmembrane region" description="Helical" evidence="1">
    <location>
        <begin position="32"/>
        <end position="57"/>
    </location>
</feature>
<proteinExistence type="predicted"/>
<dbReference type="GeneID" id="24438289"/>
<feature type="transmembrane region" description="Helical" evidence="1">
    <location>
        <begin position="5"/>
        <end position="26"/>
    </location>
</feature>
<dbReference type="RefSeq" id="XP_012655610.1">
    <property type="nucleotide sequence ID" value="XM_012800156.1"/>
</dbReference>
<evidence type="ECO:0000313" key="2">
    <source>
        <dbReference type="EMBL" id="EWS71866.1"/>
    </source>
</evidence>
<dbReference type="InParanoid" id="W7XDG8"/>
<keyword evidence="1 2" id="KW-0812">Transmembrane</keyword>
<dbReference type="AlphaFoldDB" id="W7XDG8"/>
<name>W7XDG8_TETTS</name>
<reference evidence="3" key="1">
    <citation type="journal article" date="2006" name="PLoS Biol.">
        <title>Macronuclear genome sequence of the ciliate Tetrahymena thermophila, a model eukaryote.</title>
        <authorList>
            <person name="Eisen J.A."/>
            <person name="Coyne R.S."/>
            <person name="Wu M."/>
            <person name="Wu D."/>
            <person name="Thiagarajan M."/>
            <person name="Wortman J.R."/>
            <person name="Badger J.H."/>
            <person name="Ren Q."/>
            <person name="Amedeo P."/>
            <person name="Jones K.M."/>
            <person name="Tallon L.J."/>
            <person name="Delcher A.L."/>
            <person name="Salzberg S.L."/>
            <person name="Silva J.C."/>
            <person name="Haas B.J."/>
            <person name="Majoros W.H."/>
            <person name="Farzad M."/>
            <person name="Carlton J.M."/>
            <person name="Smith R.K. Jr."/>
            <person name="Garg J."/>
            <person name="Pearlman R.E."/>
            <person name="Karrer K.M."/>
            <person name="Sun L."/>
            <person name="Manning G."/>
            <person name="Elde N.C."/>
            <person name="Turkewitz A.P."/>
            <person name="Asai D.J."/>
            <person name="Wilkes D.E."/>
            <person name="Wang Y."/>
            <person name="Cai H."/>
            <person name="Collins K."/>
            <person name="Stewart B.A."/>
            <person name="Lee S.R."/>
            <person name="Wilamowska K."/>
            <person name="Weinberg Z."/>
            <person name="Ruzzo W.L."/>
            <person name="Wloga D."/>
            <person name="Gaertig J."/>
            <person name="Frankel J."/>
            <person name="Tsao C.-C."/>
            <person name="Gorovsky M.A."/>
            <person name="Keeling P.J."/>
            <person name="Waller R.F."/>
            <person name="Patron N.J."/>
            <person name="Cherry J.M."/>
            <person name="Stover N.A."/>
            <person name="Krieger C.J."/>
            <person name="del Toro C."/>
            <person name="Ryder H.F."/>
            <person name="Williamson S.C."/>
            <person name="Barbeau R.A."/>
            <person name="Hamilton E.P."/>
            <person name="Orias E."/>
        </authorList>
    </citation>
    <scope>NUCLEOTIDE SEQUENCE [LARGE SCALE GENOMIC DNA]</scope>
    <source>
        <strain evidence="3">SB210</strain>
    </source>
</reference>
<evidence type="ECO:0000256" key="1">
    <source>
        <dbReference type="SAM" id="Phobius"/>
    </source>
</evidence>
<evidence type="ECO:0000313" key="3">
    <source>
        <dbReference type="Proteomes" id="UP000009168"/>
    </source>
</evidence>
<gene>
    <name evidence="2" type="ORF">TTHERM_000300459</name>
</gene>
<dbReference type="EMBL" id="GG662449">
    <property type="protein sequence ID" value="EWS71866.1"/>
    <property type="molecule type" value="Genomic_DNA"/>
</dbReference>
<organism evidence="2 3">
    <name type="scientific">Tetrahymena thermophila (strain SB210)</name>
    <dbReference type="NCBI Taxonomy" id="312017"/>
    <lineage>
        <taxon>Eukaryota</taxon>
        <taxon>Sar</taxon>
        <taxon>Alveolata</taxon>
        <taxon>Ciliophora</taxon>
        <taxon>Intramacronucleata</taxon>
        <taxon>Oligohymenophorea</taxon>
        <taxon>Hymenostomatida</taxon>
        <taxon>Tetrahymenina</taxon>
        <taxon>Tetrahymenidae</taxon>
        <taxon>Tetrahymena</taxon>
    </lineage>
</organism>
<keyword evidence="1" id="KW-1133">Transmembrane helix</keyword>
<feature type="transmembrane region" description="Helical" evidence="1">
    <location>
        <begin position="213"/>
        <end position="234"/>
    </location>
</feature>
<dbReference type="KEGG" id="tet:TTHERM_000300459"/>
<feature type="transmembrane region" description="Helical" evidence="1">
    <location>
        <begin position="69"/>
        <end position="92"/>
    </location>
</feature>
<keyword evidence="1" id="KW-0472">Membrane</keyword>
<protein>
    <submittedName>
        <fullName evidence="2">Transmembrane protein, putative</fullName>
    </submittedName>
</protein>
<dbReference type="Proteomes" id="UP000009168">
    <property type="component" value="Unassembled WGS sequence"/>
</dbReference>